<proteinExistence type="predicted"/>
<dbReference type="STRING" id="41431.PCC8801_1972"/>
<dbReference type="GO" id="GO:0003677">
    <property type="term" value="F:DNA binding"/>
    <property type="evidence" value="ECO:0007669"/>
    <property type="project" value="UniProtKB-KW"/>
</dbReference>
<dbReference type="OrthoDB" id="7860618at2"/>
<sequence length="89" mass="10041">MKEYEFTLNFKLPDDNTNPEIYLDQLYELGCDDAIIGIGKKGYLALKFIRESTSSYEAMSSAIESVKKVIPQAKLIEASPDFVNLLLCQ</sequence>
<gene>
    <name evidence="1" type="ordered locus">PCC8801_1972</name>
</gene>
<accession>B7JYT3</accession>
<dbReference type="Proteomes" id="UP000008204">
    <property type="component" value="Chromosome"/>
</dbReference>
<dbReference type="KEGG" id="cyp:PCC8801_1972"/>
<dbReference type="RefSeq" id="WP_012595281.1">
    <property type="nucleotide sequence ID" value="NC_011726.1"/>
</dbReference>
<dbReference type="HOGENOM" id="CLU_176124_0_0_3"/>
<keyword evidence="1" id="KW-0238">DNA-binding</keyword>
<protein>
    <submittedName>
        <fullName evidence="1">Putative DNA-binding protein</fullName>
    </submittedName>
</protein>
<organism evidence="1 2">
    <name type="scientific">Rippkaea orientalis (strain PCC 8801 / RF-1)</name>
    <name type="common">Cyanothece sp. (strain PCC 8801)</name>
    <dbReference type="NCBI Taxonomy" id="41431"/>
    <lineage>
        <taxon>Bacteria</taxon>
        <taxon>Bacillati</taxon>
        <taxon>Cyanobacteriota</taxon>
        <taxon>Cyanophyceae</taxon>
        <taxon>Oscillatoriophycideae</taxon>
        <taxon>Chroococcales</taxon>
        <taxon>Aphanothecaceae</taxon>
        <taxon>Rippkaea</taxon>
        <taxon>Rippkaea orientalis</taxon>
    </lineage>
</organism>
<keyword evidence="2" id="KW-1185">Reference proteome</keyword>
<reference evidence="2" key="1">
    <citation type="journal article" date="2011" name="MBio">
        <title>Novel metabolic attributes of the genus Cyanothece, comprising a group of unicellular nitrogen-fixing Cyanobacteria.</title>
        <authorList>
            <person name="Bandyopadhyay A."/>
            <person name="Elvitigala T."/>
            <person name="Welsh E."/>
            <person name="Stockel J."/>
            <person name="Liberton M."/>
            <person name="Min H."/>
            <person name="Sherman L.A."/>
            <person name="Pakrasi H.B."/>
        </authorList>
    </citation>
    <scope>NUCLEOTIDE SEQUENCE [LARGE SCALE GENOMIC DNA]</scope>
    <source>
        <strain evidence="2">PCC 8801</strain>
    </source>
</reference>
<evidence type="ECO:0000313" key="2">
    <source>
        <dbReference type="Proteomes" id="UP000008204"/>
    </source>
</evidence>
<dbReference type="AlphaFoldDB" id="B7JYT3"/>
<evidence type="ECO:0000313" key="1">
    <source>
        <dbReference type="EMBL" id="ACK66010.1"/>
    </source>
</evidence>
<dbReference type="eggNOG" id="COG3311">
    <property type="taxonomic scope" value="Bacteria"/>
</dbReference>
<dbReference type="EMBL" id="CP001287">
    <property type="protein sequence ID" value="ACK66010.1"/>
    <property type="molecule type" value="Genomic_DNA"/>
</dbReference>
<name>B7JYT3_RIPO1</name>